<accession>A0ABR3PVY5</accession>
<name>A0ABR3PVY5_9TREE</name>
<organism evidence="1 2">
    <name type="scientific">Vanrija albida</name>
    <dbReference type="NCBI Taxonomy" id="181172"/>
    <lineage>
        <taxon>Eukaryota</taxon>
        <taxon>Fungi</taxon>
        <taxon>Dikarya</taxon>
        <taxon>Basidiomycota</taxon>
        <taxon>Agaricomycotina</taxon>
        <taxon>Tremellomycetes</taxon>
        <taxon>Trichosporonales</taxon>
        <taxon>Trichosporonaceae</taxon>
        <taxon>Vanrija</taxon>
    </lineage>
</organism>
<proteinExistence type="predicted"/>
<dbReference type="SUPFAM" id="SSF81383">
    <property type="entry name" value="F-box domain"/>
    <property type="match status" value="1"/>
</dbReference>
<reference evidence="1 2" key="1">
    <citation type="submission" date="2023-08" db="EMBL/GenBank/DDBJ databases">
        <title>Annotated Genome Sequence of Vanrija albida AlHP1.</title>
        <authorList>
            <person name="Herzog R."/>
        </authorList>
    </citation>
    <scope>NUCLEOTIDE SEQUENCE [LARGE SCALE GENOMIC DNA]</scope>
    <source>
        <strain evidence="1 2">AlHP1</strain>
    </source>
</reference>
<evidence type="ECO:0000313" key="1">
    <source>
        <dbReference type="EMBL" id="KAL1406635.1"/>
    </source>
</evidence>
<dbReference type="InterPro" id="IPR036047">
    <property type="entry name" value="F-box-like_dom_sf"/>
</dbReference>
<evidence type="ECO:0000313" key="2">
    <source>
        <dbReference type="Proteomes" id="UP001565368"/>
    </source>
</evidence>
<protein>
    <recommendedName>
        <fullName evidence="3">F-box domain-containing protein</fullName>
    </recommendedName>
</protein>
<gene>
    <name evidence="1" type="ORF">Q8F55_008341</name>
</gene>
<comment type="caution">
    <text evidence="1">The sequence shown here is derived from an EMBL/GenBank/DDBJ whole genome shotgun (WGS) entry which is preliminary data.</text>
</comment>
<dbReference type="Proteomes" id="UP001565368">
    <property type="component" value="Unassembled WGS sequence"/>
</dbReference>
<evidence type="ECO:0008006" key="3">
    <source>
        <dbReference type="Google" id="ProtNLM"/>
    </source>
</evidence>
<sequence length="579" mass="62921">MPPLDPLAALDGDTLCIALEYLPIADLHAASLVSSSWRGFLLAPDNDRLWREAYLRSEADDRDKALARGRNKTVGDAPIPSPQDQWHDTALIHVGTEHAWKKGTHTQRYVPGFRLPPNSPLSFLATSSDSEGLWCGLYAGRSRRLFLVDRKSLTVTAKVDAPHHRIEDSGALGLIVRRERVTRDSGGEETVCEDVWVAIEAAKKFKIPRAEDAPVCPIPGFRYLCQFDTRPLLSVSEAVGAGNSSSTTASLTCVTATQDNTAQFTSFPERSQDQLSLETFSGDVGPKRLVACDGSWLVASGPSCTFEEMLAAYATDGLHVYARGVGYTASLSASTVGAVFDLGQELMPAPTIDASYDVQRGGVQDGLAQGERVSVSGVLPHEAAFTRLIADLDFTAPVSVRMSPAGLVATTTNHVVVIRNYAEVLSAARNLKSSAAREAYIAKHTLAIRLDDPNKADVLVQGPRIGLVLPNHIVVLDTRELSTQPQALQALVLNRQPCPAGFQPTSTSCWMDAGAVYESLTRETDDGTDSDDPTDDDEWIRPRTSIRWVARTRRIVYPKNMFRVFSFGQEAGQENGQEA</sequence>
<dbReference type="RefSeq" id="XP_069206579.1">
    <property type="nucleotide sequence ID" value="XM_069356738.1"/>
</dbReference>
<dbReference type="EMBL" id="JBBXJM010000006">
    <property type="protein sequence ID" value="KAL1406635.1"/>
    <property type="molecule type" value="Genomic_DNA"/>
</dbReference>
<dbReference type="GeneID" id="95989384"/>
<dbReference type="Gene3D" id="1.20.1280.50">
    <property type="match status" value="1"/>
</dbReference>
<keyword evidence="2" id="KW-1185">Reference proteome</keyword>